<organism evidence="2">
    <name type="scientific">Fonticula alba</name>
    <name type="common">Slime mold</name>
    <dbReference type="NCBI Taxonomy" id="691883"/>
    <lineage>
        <taxon>Eukaryota</taxon>
        <taxon>Rotosphaerida</taxon>
        <taxon>Fonticulaceae</taxon>
        <taxon>Fonticula</taxon>
    </lineage>
</organism>
<protein>
    <recommendedName>
        <fullName evidence="4">Trafficking protein particle complex subunit 8</fullName>
    </recommendedName>
</protein>
<evidence type="ECO:0000313" key="2">
    <source>
        <dbReference type="EMBL" id="KCV69833.1"/>
    </source>
</evidence>
<dbReference type="Proteomes" id="UP000030693">
    <property type="component" value="Unassembled WGS sequence"/>
</dbReference>
<feature type="compositionally biased region" description="Basic and acidic residues" evidence="1">
    <location>
        <begin position="1236"/>
        <end position="1245"/>
    </location>
</feature>
<dbReference type="PANTHER" id="PTHR12975:SF6">
    <property type="entry name" value="TRAFFICKING PROTEIN PARTICLE COMPLEX SUBUNIT 8"/>
    <property type="match status" value="1"/>
</dbReference>
<accession>A0A058Z7C6</accession>
<dbReference type="STRING" id="691883.A0A058Z7C6"/>
<evidence type="ECO:0000256" key="1">
    <source>
        <dbReference type="SAM" id="MobiDB-lite"/>
    </source>
</evidence>
<feature type="compositionally biased region" description="Polar residues" evidence="1">
    <location>
        <begin position="116"/>
        <end position="129"/>
    </location>
</feature>
<sequence>MAAIPPSGLEAPISGASWVNSQLAPVVGVFSSRDAEALCRTNNMSVVEMLRAFSRIGRKLEVTDMTGQRRPIAEMHVRFLSGSELEAAAATFGHEVFNTPSRLAQLSASMALASGTAASDPTTDLQQQYPGPGPDASCLDTGAGVGPPSTGTDADRPARADSVSKYIRGSSITDCAPWFGAFADQFAGRVPPNEFDYLSHPVVYLCVLASHEPNPLEKARAIFRSASTTGSNMFDLTNIRAFYVVLHDASRDVLPASTPGHVAASSPQQGLLDSLRSSLGQNVRVLTLNSQTPALDPLTRPLADWPWYRLTRRRPPALAPATAPGATGSSSAGTSDPSAGVAPGLAADDPLGAGLAQFPARASAPGSPQHDPQSYAGAQLADGDVQAMRQFVEDFVESVILPKMESSCHQWNVQVANQRRGFTGRLFSVGRRYFSSGPGGGGSSGGSGSTGGGASAGTSGVPGTGALINHSSPEALLRRLADFSLQLQDFKFAQEIYSILKREFGPGRTPGHAGSLHEALGVCLFHEEKFDQAAAAFSTALAAYMTPDRGRLPVLALRAALVTVALSRGRLRWRDIQQALQAVAGDAIDHVQPGPASPLDALTGARLPGNIPSPLPGPDITPADSLRAGLLQEQLALTLLFGRPDARAAHSRRYALHMALAAERFARAQQTGHAVRLVAGVLRLSALDGPNAGAIGVASAAGWTGVEAWARQRLQGLLSPEHAPLDLLHLAAVGASAVSLLRHVASSGTPVAPPAGSTPPDPGLLFALISAWKHATKTLDAAGGRPALPGPAGGAVPPGAPSIERLFPAGEQALPLSHLLHWRPGRKEIGVLVHFPLVCPREGIHTLVSRATVGGLAMAALPPAADAQDDIQQLTGKEAQLKGELRLATEFAGRLRQELGLGGTPSFYDWERLAVSAGIVPAATGGALRQLGAAAASGRVPASRVSMADRTQLVAALTGSRPILTRLPTEQQQQQQQQQQPLKSEAGPGASSPGDGSASEPAGWWAGIEPNALRSVAAFPDRLRSHGGLAVSYASGDPVSIVIRMGNPLLVPLLMYHMQLELELVAPGPEPGSLTTCTVMSATRHSFVCVEAQRELSLAFLLPDAALAQPGAVLTATALHFLFAGVVPCVRPLGRVYGSAVDLGSGATLASRVHQLPSGRVARSGSVPSSPATGPLSAAIGEARARVLSAVATGAAATGAAIDTRQVEAAAAAASAIDDCVRLVTGPARGLLRLDWREDGRHEEPEPGADGPPVTVSLLSSQTKRTTLTLTNIGTVPVWGPVRVAVSHSGFLVVEPPSAGRCGAEACGAEAGIECSSSDDDDEDGEATGLVVRAPVAADAGASSACRFVVADNNIRDRSVMEFHLAREAALAPGASMPVTVFVRGERSGQHRLRALVAHQTSPGGVASAAGPASADGPSWLAARAELHIDVQPVSQVSTTLLHPAGANRRPIVCLEAEHLAPSGGPGGGAGGRAGQHLVLEQIFCLSTGWSLRPMDPANVADRRAIRAAGGVLPAGTPASEPGMRLAPGEAFVRFFELVPAPAVEQLSLPAGPGGQPVQVTRPLSAPPGPGGTWSATSFEWDQAVGLYAMLRADRTGAQVPALRPVALRVQALLPEAEPGWSALDTSQLVRCRSVAMHARLTSTYKASSGIFSAAAWQTAQSAGRAMPTLSAAAVSPYDSVRGTSSWAPPGSGEAFAASDVWERQEVPDAQVPSADWWRVVGGRGGAAPGHGPAPGAGSSGSDVPLAAACMAAAPATATGAVASSSTGSLACSSSSSSGLRPGGGPGGVSNAAYSARCPFGLFDSTTVDLCVRWRLEPMGAAANAGAVAPARGMHMVTAVAVTSPSARAAGFQDPPLLPATYLLHSPRPPGPVPQYFPLPGRACGCGCGRATRSRRLARLDLAGAGTEHSATVAVEQLRLDLTRLGALPAELQQLARGGGSSHLSTGSASALALGADETLQQAVLGKALLDSTRLEREAMALELGLVAATTPAAPGAGRVGGEALRIPAGGSVLRAALTLAQGPSGGDLASMRGPTCAATGRQLWLVPCTLSVRNVSAHRCFDYCIDVRNPDTMAGSSGAGDPLGAVLCIGLTRTAGSLTPGRELRLAGQLVMALPGPADAGVRLTAGALRLPHFDVYFRPNLPHRLEPLVRLDELAPPAPHQFLATASPGQPAAFTFSIDLAAVRLQILEMASPSGPSPVSLPVESATTAAASSSG</sequence>
<feature type="region of interest" description="Disordered" evidence="1">
    <location>
        <begin position="437"/>
        <end position="458"/>
    </location>
</feature>
<dbReference type="InterPro" id="IPR024420">
    <property type="entry name" value="TRAPP_III_complex_Trs85"/>
</dbReference>
<name>A0A058Z7C6_FONAL</name>
<feature type="region of interest" description="Disordered" evidence="1">
    <location>
        <begin position="968"/>
        <end position="1003"/>
    </location>
</feature>
<feature type="compositionally biased region" description="Low complexity" evidence="1">
    <location>
        <begin position="319"/>
        <end position="352"/>
    </location>
</feature>
<feature type="region of interest" description="Disordered" evidence="1">
    <location>
        <begin position="1236"/>
        <end position="1255"/>
    </location>
</feature>
<dbReference type="OrthoDB" id="203724at2759"/>
<dbReference type="EMBL" id="KB932205">
    <property type="protein sequence ID" value="KCV69833.1"/>
    <property type="molecule type" value="Genomic_DNA"/>
</dbReference>
<feature type="region of interest" description="Disordered" evidence="1">
    <location>
        <begin position="318"/>
        <end position="352"/>
    </location>
</feature>
<keyword evidence="3" id="KW-1185">Reference proteome</keyword>
<dbReference type="RefSeq" id="XP_009495439.1">
    <property type="nucleotide sequence ID" value="XM_009497164.1"/>
</dbReference>
<feature type="region of interest" description="Disordered" evidence="1">
    <location>
        <begin position="115"/>
        <end position="159"/>
    </location>
</feature>
<reference evidence="2" key="1">
    <citation type="submission" date="2013-04" db="EMBL/GenBank/DDBJ databases">
        <title>The Genome Sequence of Fonticula alba ATCC 38817.</title>
        <authorList>
            <consortium name="The Broad Institute Genomics Platform"/>
            <person name="Russ C."/>
            <person name="Cuomo C."/>
            <person name="Burger G."/>
            <person name="Gray M.W."/>
            <person name="Holland P.W.H."/>
            <person name="King N."/>
            <person name="Lang F.B.F."/>
            <person name="Roger A.J."/>
            <person name="Ruiz-Trillo I."/>
            <person name="Brown M."/>
            <person name="Walker B."/>
            <person name="Young S."/>
            <person name="Zeng Q."/>
            <person name="Gargeya S."/>
            <person name="Fitzgerald M."/>
            <person name="Haas B."/>
            <person name="Abouelleil A."/>
            <person name="Allen A.W."/>
            <person name="Alvarado L."/>
            <person name="Arachchi H.M."/>
            <person name="Berlin A.M."/>
            <person name="Chapman S.B."/>
            <person name="Gainer-Dewar J."/>
            <person name="Goldberg J."/>
            <person name="Griggs A."/>
            <person name="Gujja S."/>
            <person name="Hansen M."/>
            <person name="Howarth C."/>
            <person name="Imamovic A."/>
            <person name="Ireland A."/>
            <person name="Larimer J."/>
            <person name="McCowan C."/>
            <person name="Murphy C."/>
            <person name="Pearson M."/>
            <person name="Poon T.W."/>
            <person name="Priest M."/>
            <person name="Roberts A."/>
            <person name="Saif S."/>
            <person name="Shea T."/>
            <person name="Sisk P."/>
            <person name="Sykes S."/>
            <person name="Wortman J."/>
            <person name="Nusbaum C."/>
            <person name="Birren B."/>
        </authorList>
    </citation>
    <scope>NUCLEOTIDE SEQUENCE [LARGE SCALE GENOMIC DNA]</scope>
    <source>
        <strain evidence="2">ATCC 38817</strain>
    </source>
</reference>
<dbReference type="GO" id="GO:1990072">
    <property type="term" value="C:TRAPPIII protein complex"/>
    <property type="evidence" value="ECO:0007669"/>
    <property type="project" value="TreeGrafter"/>
</dbReference>
<dbReference type="GeneID" id="20528031"/>
<proteinExistence type="predicted"/>
<evidence type="ECO:0008006" key="4">
    <source>
        <dbReference type="Google" id="ProtNLM"/>
    </source>
</evidence>
<evidence type="ECO:0000313" key="3">
    <source>
        <dbReference type="Proteomes" id="UP000030693"/>
    </source>
</evidence>
<dbReference type="PANTHER" id="PTHR12975">
    <property type="entry name" value="TRANSPORT PROTEIN TRAPP"/>
    <property type="match status" value="1"/>
</dbReference>
<gene>
    <name evidence="2" type="ORF">H696_03306</name>
</gene>
<feature type="region of interest" description="Disordered" evidence="1">
    <location>
        <begin position="2196"/>
        <end position="2217"/>
    </location>
</feature>
<dbReference type="Pfam" id="PF12739">
    <property type="entry name" value="TRAPPC-Trs85"/>
    <property type="match status" value="1"/>
</dbReference>
<dbReference type="eggNOG" id="KOG1938">
    <property type="taxonomic scope" value="Eukaryota"/>
</dbReference>
<feature type="compositionally biased region" description="Low complexity" evidence="1">
    <location>
        <begin position="971"/>
        <end position="1003"/>
    </location>
</feature>